<dbReference type="InterPro" id="IPR045584">
    <property type="entry name" value="Pilin-like"/>
</dbReference>
<keyword evidence="4" id="KW-1133">Transmembrane helix</keyword>
<dbReference type="GO" id="GO:0007155">
    <property type="term" value="P:cell adhesion"/>
    <property type="evidence" value="ECO:0007669"/>
    <property type="project" value="InterPro"/>
</dbReference>
<dbReference type="GO" id="GO:0009289">
    <property type="term" value="C:pilus"/>
    <property type="evidence" value="ECO:0007669"/>
    <property type="project" value="InterPro"/>
</dbReference>
<dbReference type="InterPro" id="IPR001082">
    <property type="entry name" value="Pilin"/>
</dbReference>
<evidence type="ECO:0000313" key="5">
    <source>
        <dbReference type="EMBL" id="RZU00995.1"/>
    </source>
</evidence>
<dbReference type="NCBIfam" id="TIGR02532">
    <property type="entry name" value="IV_pilin_GFxxxE"/>
    <property type="match status" value="1"/>
</dbReference>
<name>A0A4Q7VWX9_9BURK</name>
<dbReference type="PANTHER" id="PTHR30093">
    <property type="entry name" value="GENERAL SECRETION PATHWAY PROTEIN G"/>
    <property type="match status" value="1"/>
</dbReference>
<dbReference type="Pfam" id="PF07963">
    <property type="entry name" value="N_methyl"/>
    <property type="match status" value="1"/>
</dbReference>
<organism evidence="5 6">
    <name type="scientific">Rivibacter subsaxonicus</name>
    <dbReference type="NCBI Taxonomy" id="457575"/>
    <lineage>
        <taxon>Bacteria</taxon>
        <taxon>Pseudomonadati</taxon>
        <taxon>Pseudomonadota</taxon>
        <taxon>Betaproteobacteria</taxon>
        <taxon>Burkholderiales</taxon>
        <taxon>Rivibacter</taxon>
    </lineage>
</organism>
<evidence type="ECO:0000256" key="3">
    <source>
        <dbReference type="RuleBase" id="RU000389"/>
    </source>
</evidence>
<comment type="similarity">
    <text evidence="1 3">Belongs to the N-Me-Phe pilin family.</text>
</comment>
<sequence>MKTMQKGFTLIELMIVVAIIGILAAVALPAYQDYTVRARVSEGLVGASSAKINVSDVLASGNPTADALGYNMGWTSPTASRNVTSVTIAAATGEITVTTTANAGNGTLSIMPYTGAGLPGTALPVGTATFTPPADSAKWRCAAAGVTTLAVGQAAGSLPARFAPAECK</sequence>
<dbReference type="InterPro" id="IPR012902">
    <property type="entry name" value="N_methyl_site"/>
</dbReference>
<evidence type="ECO:0000313" key="6">
    <source>
        <dbReference type="Proteomes" id="UP000293671"/>
    </source>
</evidence>
<keyword evidence="4" id="KW-0472">Membrane</keyword>
<dbReference type="Pfam" id="PF00114">
    <property type="entry name" value="Pilin"/>
    <property type="match status" value="1"/>
</dbReference>
<keyword evidence="3" id="KW-0281">Fimbrium</keyword>
<evidence type="ECO:0000256" key="1">
    <source>
        <dbReference type="ARBA" id="ARBA00005233"/>
    </source>
</evidence>
<dbReference type="EMBL" id="SHKP01000005">
    <property type="protein sequence ID" value="RZU00995.1"/>
    <property type="molecule type" value="Genomic_DNA"/>
</dbReference>
<dbReference type="OrthoDB" id="8607132at2"/>
<reference evidence="5 6" key="1">
    <citation type="submission" date="2019-02" db="EMBL/GenBank/DDBJ databases">
        <title>Genomic Encyclopedia of Type Strains, Phase IV (KMG-IV): sequencing the most valuable type-strain genomes for metagenomic binning, comparative biology and taxonomic classification.</title>
        <authorList>
            <person name="Goeker M."/>
        </authorList>
    </citation>
    <scope>NUCLEOTIDE SEQUENCE [LARGE SCALE GENOMIC DNA]</scope>
    <source>
        <strain evidence="5 6">DSM 19570</strain>
    </source>
</reference>
<comment type="caution">
    <text evidence="5">The sequence shown here is derived from an EMBL/GenBank/DDBJ whole genome shotgun (WGS) entry which is preliminary data.</text>
</comment>
<keyword evidence="4" id="KW-0812">Transmembrane</keyword>
<dbReference type="AlphaFoldDB" id="A0A4Q7VWX9"/>
<dbReference type="Proteomes" id="UP000293671">
    <property type="component" value="Unassembled WGS sequence"/>
</dbReference>
<dbReference type="RefSeq" id="WP_130431414.1">
    <property type="nucleotide sequence ID" value="NZ_SHKP01000005.1"/>
</dbReference>
<dbReference type="SUPFAM" id="SSF54523">
    <property type="entry name" value="Pili subunits"/>
    <property type="match status" value="1"/>
</dbReference>
<accession>A0A4Q7VWX9</accession>
<evidence type="ECO:0000256" key="4">
    <source>
        <dbReference type="SAM" id="Phobius"/>
    </source>
</evidence>
<evidence type="ECO:0000256" key="2">
    <source>
        <dbReference type="ARBA" id="ARBA00022481"/>
    </source>
</evidence>
<gene>
    <name evidence="5" type="ORF">EV670_1708</name>
</gene>
<protein>
    <submittedName>
        <fullName evidence="5">Type IV pilus assembly protein PilA</fullName>
    </submittedName>
</protein>
<keyword evidence="6" id="KW-1185">Reference proteome</keyword>
<proteinExistence type="inferred from homology"/>
<feature type="transmembrane region" description="Helical" evidence="4">
    <location>
        <begin position="7"/>
        <end position="31"/>
    </location>
</feature>
<dbReference type="PROSITE" id="PS00409">
    <property type="entry name" value="PROKAR_NTER_METHYL"/>
    <property type="match status" value="1"/>
</dbReference>
<dbReference type="Gene3D" id="3.30.700.10">
    <property type="entry name" value="Glycoprotein, Type 4 Pilin"/>
    <property type="match status" value="1"/>
</dbReference>
<keyword evidence="2" id="KW-0488">Methylation</keyword>
<dbReference type="PANTHER" id="PTHR30093:SF34">
    <property type="entry name" value="PREPILIN PEPTIDASE-DEPENDENT PROTEIN D"/>
    <property type="match status" value="1"/>
</dbReference>